<dbReference type="Proteomes" id="UP000186917">
    <property type="component" value="Unassembled WGS sequence"/>
</dbReference>
<name>A0A173MLL2_9BACT</name>
<dbReference type="SUPFAM" id="SSF55729">
    <property type="entry name" value="Acyl-CoA N-acyltransferases (Nat)"/>
    <property type="match status" value="1"/>
</dbReference>
<evidence type="ECO:0000256" key="2">
    <source>
        <dbReference type="ARBA" id="ARBA00023315"/>
    </source>
</evidence>
<dbReference type="GO" id="GO:0016747">
    <property type="term" value="F:acyltransferase activity, transferring groups other than amino-acyl groups"/>
    <property type="evidence" value="ECO:0007669"/>
    <property type="project" value="InterPro"/>
</dbReference>
<evidence type="ECO:0000256" key="1">
    <source>
        <dbReference type="ARBA" id="ARBA00022679"/>
    </source>
</evidence>
<dbReference type="EMBL" id="FTOR01000012">
    <property type="protein sequence ID" value="SIT33261.1"/>
    <property type="molecule type" value="Genomic_DNA"/>
</dbReference>
<accession>A0A173MLL2</accession>
<dbReference type="KEGG" id="fln:FLA_4324"/>
<evidence type="ECO:0000313" key="5">
    <source>
        <dbReference type="Proteomes" id="UP000186917"/>
    </source>
</evidence>
<dbReference type="Pfam" id="PF00583">
    <property type="entry name" value="Acetyltransf_1"/>
    <property type="match status" value="1"/>
</dbReference>
<dbReference type="PANTHER" id="PTHR43877">
    <property type="entry name" value="AMINOALKYLPHOSPHONATE N-ACETYLTRANSFERASE-RELATED-RELATED"/>
    <property type="match status" value="1"/>
</dbReference>
<dbReference type="InterPro" id="IPR050832">
    <property type="entry name" value="Bact_Acetyltransf"/>
</dbReference>
<dbReference type="PROSITE" id="PS51186">
    <property type="entry name" value="GNAT"/>
    <property type="match status" value="1"/>
</dbReference>
<dbReference type="AlphaFoldDB" id="A0A173MLL2"/>
<dbReference type="OrthoDB" id="5419426at2"/>
<dbReference type="Gene3D" id="3.40.630.30">
    <property type="match status" value="1"/>
</dbReference>
<gene>
    <name evidence="4" type="ORF">SAMN05421788_11296</name>
</gene>
<sequence length="165" mass="17876">MEHIEKTPLIREIASADNAALASIIRAALAEFKADKPGTVYFDPTTDHLFELFRTPQSVYWILEVDGVIMGGGGIFPTEGLPEGCCELVKLYLSPASRGKGWGKLLIEKCAASAVATGFTSLYLETLPELSNAVALYEKCGFTMLEKALGASGHFGCNIWMLKQL</sequence>
<dbReference type="PANTHER" id="PTHR43877:SF2">
    <property type="entry name" value="AMINOALKYLPHOSPHONATE N-ACETYLTRANSFERASE-RELATED"/>
    <property type="match status" value="1"/>
</dbReference>
<evidence type="ECO:0000259" key="3">
    <source>
        <dbReference type="PROSITE" id="PS51186"/>
    </source>
</evidence>
<dbReference type="InterPro" id="IPR016181">
    <property type="entry name" value="Acyl_CoA_acyltransferase"/>
</dbReference>
<keyword evidence="5" id="KW-1185">Reference proteome</keyword>
<organism evidence="4 5">
    <name type="scientific">Filimonas lacunae</name>
    <dbReference type="NCBI Taxonomy" id="477680"/>
    <lineage>
        <taxon>Bacteria</taxon>
        <taxon>Pseudomonadati</taxon>
        <taxon>Bacteroidota</taxon>
        <taxon>Chitinophagia</taxon>
        <taxon>Chitinophagales</taxon>
        <taxon>Chitinophagaceae</taxon>
        <taxon>Filimonas</taxon>
    </lineage>
</organism>
<dbReference type="STRING" id="477680.SAMN05421788_11296"/>
<keyword evidence="1 4" id="KW-0808">Transferase</keyword>
<dbReference type="CDD" id="cd04301">
    <property type="entry name" value="NAT_SF"/>
    <property type="match status" value="1"/>
</dbReference>
<proteinExistence type="predicted"/>
<dbReference type="InterPro" id="IPR000182">
    <property type="entry name" value="GNAT_dom"/>
</dbReference>
<evidence type="ECO:0000313" key="4">
    <source>
        <dbReference type="EMBL" id="SIT33261.1"/>
    </source>
</evidence>
<protein>
    <submittedName>
        <fullName evidence="4">Putative acetyltransferase</fullName>
    </submittedName>
</protein>
<feature type="domain" description="N-acetyltransferase" evidence="3">
    <location>
        <begin position="8"/>
        <end position="165"/>
    </location>
</feature>
<dbReference type="RefSeq" id="WP_076382167.1">
    <property type="nucleotide sequence ID" value="NZ_AP017422.1"/>
</dbReference>
<keyword evidence="2" id="KW-0012">Acyltransferase</keyword>
<reference evidence="5" key="1">
    <citation type="submission" date="2017-01" db="EMBL/GenBank/DDBJ databases">
        <authorList>
            <person name="Varghese N."/>
            <person name="Submissions S."/>
        </authorList>
    </citation>
    <scope>NUCLEOTIDE SEQUENCE [LARGE SCALE GENOMIC DNA]</scope>
    <source>
        <strain evidence="5">DSM 21054</strain>
    </source>
</reference>